<evidence type="ECO:0000256" key="4">
    <source>
        <dbReference type="ARBA" id="ARBA00022679"/>
    </source>
</evidence>
<dbReference type="PANTHER" id="PTHR11214">
    <property type="entry name" value="BETA-1,3-N-ACETYLGLUCOSAMINYLTRANSFERASE"/>
    <property type="match status" value="1"/>
</dbReference>
<keyword evidence="3 10" id="KW-0328">Glycosyltransferase</keyword>
<protein>
    <recommendedName>
        <fullName evidence="10">Hexosyltransferase</fullName>
        <ecNumber evidence="10">2.4.1.-</ecNumber>
    </recommendedName>
</protein>
<accession>A0ABR0AJM4</accession>
<evidence type="ECO:0000313" key="11">
    <source>
        <dbReference type="EMBL" id="KAK4025324.1"/>
    </source>
</evidence>
<evidence type="ECO:0000256" key="8">
    <source>
        <dbReference type="ARBA" id="ARBA00023034"/>
    </source>
</evidence>
<dbReference type="Proteomes" id="UP001234178">
    <property type="component" value="Unassembled WGS sequence"/>
</dbReference>
<dbReference type="EMBL" id="JAOYFB010000038">
    <property type="protein sequence ID" value="KAK4025324.1"/>
    <property type="molecule type" value="Genomic_DNA"/>
</dbReference>
<evidence type="ECO:0000256" key="7">
    <source>
        <dbReference type="ARBA" id="ARBA00022989"/>
    </source>
</evidence>
<name>A0ABR0AJM4_9CRUS</name>
<keyword evidence="5 10" id="KW-0812">Transmembrane</keyword>
<dbReference type="PANTHER" id="PTHR11214:SF334">
    <property type="entry name" value="HEXOSYLTRANSFERASE"/>
    <property type="match status" value="1"/>
</dbReference>
<keyword evidence="9 10" id="KW-0472">Membrane</keyword>
<evidence type="ECO:0000256" key="5">
    <source>
        <dbReference type="ARBA" id="ARBA00022692"/>
    </source>
</evidence>
<dbReference type="InterPro" id="IPR002659">
    <property type="entry name" value="Glyco_trans_31"/>
</dbReference>
<keyword evidence="7 10" id="KW-1133">Transmembrane helix</keyword>
<keyword evidence="4" id="KW-0808">Transferase</keyword>
<gene>
    <name evidence="11" type="ORF">OUZ56_014399</name>
</gene>
<feature type="transmembrane region" description="Helical" evidence="10">
    <location>
        <begin position="20"/>
        <end position="41"/>
    </location>
</feature>
<evidence type="ECO:0000256" key="2">
    <source>
        <dbReference type="ARBA" id="ARBA00008661"/>
    </source>
</evidence>
<sequence length="505" mass="57117">MPFPRTIRRSTSLGSVLPVLLLPLVILSLFIANLNLIFIMFQNANKADDRHEPRVIEETSMKGVMQQNEILQFNLNRCRARKPKEFDVTATFLQKGNMKSPPMLNVSTRPGGSMRNHQVVRHLANKLADSRDDETQTTLINRELFNYMANNLIDTHYPGVEYYTQYAVARLGLLPSTHIDPLVPGFGTVINDVLSFRYPLAITPCSKRNSDRTKSVFIAVVSACDNLQKRNTIRQTWKQHFKAVKDEGLLEIAGFAFILGLPDNNAMQQQIKEESQAHADIIQIAISDNYKNLPMKDAGLLSWLHANCADVMDFVAKVDDDVYVNVRNLASFVHSHHQSNKSIYGVGKPRTGWPDRDGKWAITYEEWPWKEYPPYMLGAIVLISADAILPLLAACQTTPMIHLEDVYLYGICANKAGIRIRYATNPNRALIGSIIRTPTTCELRTLIAWRPDHLDATKVREIMQSSHLLTDSFYRNTSQCIIKSGAVNGTDVIADRTQFVHFTFN</sequence>
<evidence type="ECO:0000313" key="12">
    <source>
        <dbReference type="Proteomes" id="UP001234178"/>
    </source>
</evidence>
<comment type="caution">
    <text evidence="11">The sequence shown here is derived from an EMBL/GenBank/DDBJ whole genome shotgun (WGS) entry which is preliminary data.</text>
</comment>
<keyword evidence="12" id="KW-1185">Reference proteome</keyword>
<dbReference type="EC" id="2.4.1.-" evidence="10"/>
<proteinExistence type="inferred from homology"/>
<dbReference type="Gene3D" id="3.90.550.50">
    <property type="match status" value="1"/>
</dbReference>
<comment type="similarity">
    <text evidence="2 10">Belongs to the glycosyltransferase 31 family.</text>
</comment>
<evidence type="ECO:0000256" key="1">
    <source>
        <dbReference type="ARBA" id="ARBA00004323"/>
    </source>
</evidence>
<evidence type="ECO:0000256" key="6">
    <source>
        <dbReference type="ARBA" id="ARBA00022968"/>
    </source>
</evidence>
<evidence type="ECO:0000256" key="3">
    <source>
        <dbReference type="ARBA" id="ARBA00022676"/>
    </source>
</evidence>
<keyword evidence="8 10" id="KW-0333">Golgi apparatus</keyword>
<comment type="subcellular location">
    <subcellularLocation>
        <location evidence="1 10">Golgi apparatus membrane</location>
        <topology evidence="1 10">Single-pass type II membrane protein</topology>
    </subcellularLocation>
</comment>
<evidence type="ECO:0000256" key="10">
    <source>
        <dbReference type="RuleBase" id="RU363063"/>
    </source>
</evidence>
<reference evidence="11 12" key="1">
    <citation type="journal article" date="2023" name="Nucleic Acids Res.">
        <title>The hologenome of Daphnia magna reveals possible DNA methylation and microbiome-mediated evolution of the host genome.</title>
        <authorList>
            <person name="Chaturvedi A."/>
            <person name="Li X."/>
            <person name="Dhandapani V."/>
            <person name="Marshall H."/>
            <person name="Kissane S."/>
            <person name="Cuenca-Cambronero M."/>
            <person name="Asole G."/>
            <person name="Calvet F."/>
            <person name="Ruiz-Romero M."/>
            <person name="Marangio P."/>
            <person name="Guigo R."/>
            <person name="Rago D."/>
            <person name="Mirbahai L."/>
            <person name="Eastwood N."/>
            <person name="Colbourne J.K."/>
            <person name="Zhou J."/>
            <person name="Mallon E."/>
            <person name="Orsini L."/>
        </authorList>
    </citation>
    <scope>NUCLEOTIDE SEQUENCE [LARGE SCALE GENOMIC DNA]</scope>
    <source>
        <strain evidence="11">LRV0_1</strain>
    </source>
</reference>
<evidence type="ECO:0000256" key="9">
    <source>
        <dbReference type="ARBA" id="ARBA00023136"/>
    </source>
</evidence>
<keyword evidence="6 10" id="KW-0735">Signal-anchor</keyword>
<dbReference type="Pfam" id="PF01762">
    <property type="entry name" value="Galactosyl_T"/>
    <property type="match status" value="1"/>
</dbReference>
<organism evidence="11 12">
    <name type="scientific">Daphnia magna</name>
    <dbReference type="NCBI Taxonomy" id="35525"/>
    <lineage>
        <taxon>Eukaryota</taxon>
        <taxon>Metazoa</taxon>
        <taxon>Ecdysozoa</taxon>
        <taxon>Arthropoda</taxon>
        <taxon>Crustacea</taxon>
        <taxon>Branchiopoda</taxon>
        <taxon>Diplostraca</taxon>
        <taxon>Cladocera</taxon>
        <taxon>Anomopoda</taxon>
        <taxon>Daphniidae</taxon>
        <taxon>Daphnia</taxon>
    </lineage>
</organism>